<organism evidence="6 7">
    <name type="scientific">Chitinophaga pinensis</name>
    <dbReference type="NCBI Taxonomy" id="79329"/>
    <lineage>
        <taxon>Bacteria</taxon>
        <taxon>Pseudomonadati</taxon>
        <taxon>Bacteroidota</taxon>
        <taxon>Chitinophagia</taxon>
        <taxon>Chitinophagales</taxon>
        <taxon>Chitinophagaceae</taxon>
        <taxon>Chitinophaga</taxon>
    </lineage>
</organism>
<evidence type="ECO:0000313" key="7">
    <source>
        <dbReference type="Proteomes" id="UP000318815"/>
    </source>
</evidence>
<evidence type="ECO:0000313" key="6">
    <source>
        <dbReference type="EMBL" id="TWV92757.1"/>
    </source>
</evidence>
<evidence type="ECO:0000256" key="1">
    <source>
        <dbReference type="ARBA" id="ARBA00022617"/>
    </source>
</evidence>
<dbReference type="InterPro" id="IPR009056">
    <property type="entry name" value="Cyt_c-like_dom"/>
</dbReference>
<dbReference type="PROSITE" id="PS51007">
    <property type="entry name" value="CYTC"/>
    <property type="match status" value="1"/>
</dbReference>
<dbReference type="InterPro" id="IPR036909">
    <property type="entry name" value="Cyt_c-like_dom_sf"/>
</dbReference>
<dbReference type="RefSeq" id="WP_146308162.1">
    <property type="nucleotide sequence ID" value="NZ_VOHS01000065.1"/>
</dbReference>
<name>A0A5C6LKI1_9BACT</name>
<proteinExistence type="predicted"/>
<dbReference type="GO" id="GO:0009055">
    <property type="term" value="F:electron transfer activity"/>
    <property type="evidence" value="ECO:0007669"/>
    <property type="project" value="InterPro"/>
</dbReference>
<sequence length="246" mass="27627">MNPRNIFIPVLLLLVVACADKTQKKILDFGVFKLTVPAGWTKFKKQGIDTYVGGLTNGTDTLHFGYGHYYEEVGQFTDEKMKYAADTVNGLRANIGLSETPGHLAVMIISVNREDQFIINGSDLKQPVVALDIFRSVVFEESNVSKNHITSVDSFISRAPVTGKGLFRMYCVSCHSLAIKLVGPALSERVNVRNDQWMYAFLKNRASVSADTGQIRLKKQYGFECPDFSNLTDEERWALIDYIKVR</sequence>
<keyword evidence="7" id="KW-1185">Reference proteome</keyword>
<comment type="caution">
    <text evidence="6">The sequence shown here is derived from an EMBL/GenBank/DDBJ whole genome shotgun (WGS) entry which is preliminary data.</text>
</comment>
<dbReference type="GO" id="GO:0020037">
    <property type="term" value="F:heme binding"/>
    <property type="evidence" value="ECO:0007669"/>
    <property type="project" value="InterPro"/>
</dbReference>
<keyword evidence="1 4" id="KW-0349">Heme</keyword>
<evidence type="ECO:0000256" key="4">
    <source>
        <dbReference type="PROSITE-ProRule" id="PRU00433"/>
    </source>
</evidence>
<dbReference type="SUPFAM" id="SSF46626">
    <property type="entry name" value="Cytochrome c"/>
    <property type="match status" value="1"/>
</dbReference>
<gene>
    <name evidence="6" type="ORF">FEF09_28080</name>
</gene>
<dbReference type="PROSITE" id="PS51257">
    <property type="entry name" value="PROKAR_LIPOPROTEIN"/>
    <property type="match status" value="1"/>
</dbReference>
<dbReference type="GO" id="GO:0046872">
    <property type="term" value="F:metal ion binding"/>
    <property type="evidence" value="ECO:0007669"/>
    <property type="project" value="UniProtKB-KW"/>
</dbReference>
<dbReference type="EMBL" id="VOHS01000065">
    <property type="protein sequence ID" value="TWV92757.1"/>
    <property type="molecule type" value="Genomic_DNA"/>
</dbReference>
<keyword evidence="3 4" id="KW-0408">Iron</keyword>
<evidence type="ECO:0000256" key="2">
    <source>
        <dbReference type="ARBA" id="ARBA00022723"/>
    </source>
</evidence>
<evidence type="ECO:0000259" key="5">
    <source>
        <dbReference type="PROSITE" id="PS51007"/>
    </source>
</evidence>
<dbReference type="OrthoDB" id="955119at2"/>
<protein>
    <submittedName>
        <fullName evidence="6">Cytochrome c</fullName>
    </submittedName>
</protein>
<reference evidence="6 7" key="1">
    <citation type="submission" date="2019-08" db="EMBL/GenBank/DDBJ databases">
        <title>Whole genome sequencing of chitin degrading bacteria Chitinophaga pinensis YS16.</title>
        <authorList>
            <person name="Singh R.P."/>
            <person name="Manchanda G."/>
            <person name="Maurya I.K."/>
            <person name="Joshi N.K."/>
            <person name="Srivastava A.K."/>
        </authorList>
    </citation>
    <scope>NUCLEOTIDE SEQUENCE [LARGE SCALE GENOMIC DNA]</scope>
    <source>
        <strain evidence="6 7">YS-16</strain>
    </source>
</reference>
<dbReference type="AlphaFoldDB" id="A0A5C6LKI1"/>
<feature type="domain" description="Cytochrome c" evidence="5">
    <location>
        <begin position="158"/>
        <end position="246"/>
    </location>
</feature>
<dbReference type="Pfam" id="PF00034">
    <property type="entry name" value="Cytochrom_C"/>
    <property type="match status" value="1"/>
</dbReference>
<dbReference type="Proteomes" id="UP000318815">
    <property type="component" value="Unassembled WGS sequence"/>
</dbReference>
<accession>A0A5C6LKI1</accession>
<keyword evidence="2 4" id="KW-0479">Metal-binding</keyword>
<dbReference type="Gene3D" id="1.10.760.10">
    <property type="entry name" value="Cytochrome c-like domain"/>
    <property type="match status" value="1"/>
</dbReference>
<evidence type="ECO:0000256" key="3">
    <source>
        <dbReference type="ARBA" id="ARBA00023004"/>
    </source>
</evidence>